<keyword evidence="9" id="KW-1185">Reference proteome</keyword>
<evidence type="ECO:0000256" key="2">
    <source>
        <dbReference type="ARBA" id="ARBA00022386"/>
    </source>
</evidence>
<dbReference type="Gene3D" id="1.10.10.10">
    <property type="entry name" value="Winged helix-like DNA-binding domain superfamily/Winged helix DNA-binding domain"/>
    <property type="match status" value="1"/>
</dbReference>
<dbReference type="Pfam" id="PF01325">
    <property type="entry name" value="Fe_dep_repress"/>
    <property type="match status" value="1"/>
</dbReference>
<dbReference type="PANTHER" id="PTHR33238:SF7">
    <property type="entry name" value="IRON-DEPENDENT TRANSCRIPTIONAL REGULATOR"/>
    <property type="match status" value="1"/>
</dbReference>
<keyword evidence="3" id="KW-0805">Transcription regulation</keyword>
<dbReference type="STRING" id="313594.PI23P_10887"/>
<dbReference type="SMART" id="SM00529">
    <property type="entry name" value="HTH_DTXR"/>
    <property type="match status" value="1"/>
</dbReference>
<organism evidence="8 9">
    <name type="scientific">Polaribacter irgensii 23-P</name>
    <dbReference type="NCBI Taxonomy" id="313594"/>
    <lineage>
        <taxon>Bacteria</taxon>
        <taxon>Pseudomonadati</taxon>
        <taxon>Bacteroidota</taxon>
        <taxon>Flavobacteriia</taxon>
        <taxon>Flavobacteriales</taxon>
        <taxon>Flavobacteriaceae</taxon>
    </lineage>
</organism>
<dbReference type="EMBL" id="AAOG01000003">
    <property type="protein sequence ID" value="EAR11833.1"/>
    <property type="molecule type" value="Genomic_DNA"/>
</dbReference>
<dbReference type="SUPFAM" id="SSF46785">
    <property type="entry name" value="Winged helix' DNA-binding domain"/>
    <property type="match status" value="1"/>
</dbReference>
<dbReference type="InterPro" id="IPR022687">
    <property type="entry name" value="HTH_DTXR"/>
</dbReference>
<dbReference type="eggNOG" id="COG1321">
    <property type="taxonomic scope" value="Bacteria"/>
</dbReference>
<dbReference type="Gene3D" id="1.10.60.10">
    <property type="entry name" value="Iron dependent repressor, metal binding and dimerisation domain"/>
    <property type="match status" value="1"/>
</dbReference>
<dbReference type="InterPro" id="IPR001367">
    <property type="entry name" value="Fe_dep_repressor"/>
</dbReference>
<dbReference type="InterPro" id="IPR022689">
    <property type="entry name" value="Iron_dep_repressor"/>
</dbReference>
<evidence type="ECO:0000313" key="9">
    <source>
        <dbReference type="Proteomes" id="UP000003053"/>
    </source>
</evidence>
<proteinExistence type="inferred from homology"/>
<comment type="function">
    <text evidence="6">In the presence of manganese, represses expression of mntH and mntS. Up-regulates expression of mntP.</text>
</comment>
<dbReference type="InterPro" id="IPR036390">
    <property type="entry name" value="WH_DNA-bd_sf"/>
</dbReference>
<feature type="domain" description="HTH dtxR-type" evidence="7">
    <location>
        <begin position="22"/>
        <end position="82"/>
    </location>
</feature>
<dbReference type="InterPro" id="IPR000835">
    <property type="entry name" value="HTH_MarR-typ"/>
</dbReference>
<dbReference type="InterPro" id="IPR036388">
    <property type="entry name" value="WH-like_DNA-bd_sf"/>
</dbReference>
<dbReference type="GO" id="GO:0003677">
    <property type="term" value="F:DNA binding"/>
    <property type="evidence" value="ECO:0007669"/>
    <property type="project" value="UniProtKB-KW"/>
</dbReference>
<evidence type="ECO:0000259" key="7">
    <source>
        <dbReference type="PROSITE" id="PS50944"/>
    </source>
</evidence>
<dbReference type="HOGENOM" id="CLU_069532_0_2_10"/>
<gene>
    <name evidence="8" type="ORF">PI23P_10887</name>
</gene>
<comment type="similarity">
    <text evidence="1">Belongs to the DtxR/MntR family.</text>
</comment>
<dbReference type="Proteomes" id="UP000003053">
    <property type="component" value="Unassembled WGS sequence"/>
</dbReference>
<dbReference type="GO" id="GO:0046983">
    <property type="term" value="F:protein dimerization activity"/>
    <property type="evidence" value="ECO:0007669"/>
    <property type="project" value="InterPro"/>
</dbReference>
<sequence>MRLTNMFGNIYYICVLIYNMPTQAKENYLKAIYLLSRESIDVSITELSKKMNVSKPTSNNMVKKMEERGWLLYEKYKPIKLTSKGEKLGALIVRKHRLTEMFLSKVMGFGWEEVHDIAEEVEHISSIIFFDRMDKILGFPTLDPHGSPIPDREGEVLKVNYLKLGSIKEGQKVKLRGLENSSKDLLLYLNKKRIKLGTVLLIRHIETFDNSFEVLLEDNATIVLTFDVCQSLLVEEV</sequence>
<accession>A4C130</accession>
<dbReference type="SMART" id="SM00347">
    <property type="entry name" value="HTH_MARR"/>
    <property type="match status" value="1"/>
</dbReference>
<reference evidence="8 9" key="1">
    <citation type="submission" date="2006-02" db="EMBL/GenBank/DDBJ databases">
        <authorList>
            <person name="Murray A."/>
            <person name="Staley J."/>
            <person name="Ferriera S."/>
            <person name="Johnson J."/>
            <person name="Kravitz S."/>
            <person name="Halpern A."/>
            <person name="Remington K."/>
            <person name="Beeson K."/>
            <person name="Tran B."/>
            <person name="Rogers Y.-H."/>
            <person name="Friedman R."/>
            <person name="Venter J.C."/>
        </authorList>
    </citation>
    <scope>NUCLEOTIDE SEQUENCE [LARGE SCALE GENOMIC DNA]</scope>
    <source>
        <strain evidence="8 9">23-P</strain>
    </source>
</reference>
<name>A4C130_9FLAO</name>
<dbReference type="InterPro" id="IPR036421">
    <property type="entry name" value="Fe_dep_repressor_sf"/>
</dbReference>
<evidence type="ECO:0000256" key="5">
    <source>
        <dbReference type="ARBA" id="ARBA00023163"/>
    </source>
</evidence>
<keyword evidence="5" id="KW-0804">Transcription</keyword>
<dbReference type="PANTHER" id="PTHR33238">
    <property type="entry name" value="IRON (METAL) DEPENDENT REPRESSOR, DTXR FAMILY"/>
    <property type="match status" value="1"/>
</dbReference>
<keyword evidence="4" id="KW-0238">DNA-binding</keyword>
<dbReference type="Pfam" id="PF02742">
    <property type="entry name" value="Fe_dep_repr_C"/>
    <property type="match status" value="1"/>
</dbReference>
<dbReference type="PROSITE" id="PS50944">
    <property type="entry name" value="HTH_DTXR"/>
    <property type="match status" value="1"/>
</dbReference>
<dbReference type="Gene3D" id="2.30.30.90">
    <property type="match status" value="1"/>
</dbReference>
<dbReference type="InterPro" id="IPR038157">
    <property type="entry name" value="FeoA_core_dom"/>
</dbReference>
<dbReference type="InterPro" id="IPR050536">
    <property type="entry name" value="DtxR_MntR_Metal-Reg"/>
</dbReference>
<evidence type="ECO:0000256" key="3">
    <source>
        <dbReference type="ARBA" id="ARBA00023015"/>
    </source>
</evidence>
<evidence type="ECO:0000256" key="1">
    <source>
        <dbReference type="ARBA" id="ARBA00007871"/>
    </source>
</evidence>
<comment type="caution">
    <text evidence="8">The sequence shown here is derived from an EMBL/GenBank/DDBJ whole genome shotgun (WGS) entry which is preliminary data.</text>
</comment>
<dbReference type="AlphaFoldDB" id="A4C130"/>
<protein>
    <recommendedName>
        <fullName evidence="2">Transcriptional regulator MntR</fullName>
    </recommendedName>
</protein>
<evidence type="ECO:0000256" key="6">
    <source>
        <dbReference type="ARBA" id="ARBA00025185"/>
    </source>
</evidence>
<evidence type="ECO:0000256" key="4">
    <source>
        <dbReference type="ARBA" id="ARBA00023125"/>
    </source>
</evidence>
<dbReference type="GO" id="GO:0046914">
    <property type="term" value="F:transition metal ion binding"/>
    <property type="evidence" value="ECO:0007669"/>
    <property type="project" value="InterPro"/>
</dbReference>
<evidence type="ECO:0000313" key="8">
    <source>
        <dbReference type="EMBL" id="EAR11833.1"/>
    </source>
</evidence>
<dbReference type="GO" id="GO:0003700">
    <property type="term" value="F:DNA-binding transcription factor activity"/>
    <property type="evidence" value="ECO:0007669"/>
    <property type="project" value="InterPro"/>
</dbReference>
<dbReference type="SUPFAM" id="SSF47979">
    <property type="entry name" value="Iron-dependent repressor protein, dimerization domain"/>
    <property type="match status" value="1"/>
</dbReference>